<keyword evidence="1" id="KW-0472">Membrane</keyword>
<organism evidence="2 3">
    <name type="scientific">Caenorhabditis nigoni</name>
    <dbReference type="NCBI Taxonomy" id="1611254"/>
    <lineage>
        <taxon>Eukaryota</taxon>
        <taxon>Metazoa</taxon>
        <taxon>Ecdysozoa</taxon>
        <taxon>Nematoda</taxon>
        <taxon>Chromadorea</taxon>
        <taxon>Rhabditida</taxon>
        <taxon>Rhabditina</taxon>
        <taxon>Rhabditomorpha</taxon>
        <taxon>Rhabditoidea</taxon>
        <taxon>Rhabditidae</taxon>
        <taxon>Peloderinae</taxon>
        <taxon>Caenorhabditis</taxon>
    </lineage>
</organism>
<keyword evidence="1" id="KW-0812">Transmembrane</keyword>
<dbReference type="Pfam" id="PF10327">
    <property type="entry name" value="7TM_GPCR_Sri"/>
    <property type="match status" value="1"/>
</dbReference>
<dbReference type="PANTHER" id="PTHR45830">
    <property type="entry name" value="SERPENTINE RECEPTOR, CLASS I"/>
    <property type="match status" value="1"/>
</dbReference>
<reference evidence="3" key="1">
    <citation type="submission" date="2017-10" db="EMBL/GenBank/DDBJ databases">
        <title>Rapid genome shrinkage in a self-fertile nematode reveals novel sperm competition proteins.</title>
        <authorList>
            <person name="Yin D."/>
            <person name="Schwarz E.M."/>
            <person name="Thomas C.G."/>
            <person name="Felde R.L."/>
            <person name="Korf I.F."/>
            <person name="Cutter A.D."/>
            <person name="Schartner C.M."/>
            <person name="Ralston E.J."/>
            <person name="Meyer B.J."/>
            <person name="Haag E.S."/>
        </authorList>
    </citation>
    <scope>NUCLEOTIDE SEQUENCE [LARGE SCALE GENOMIC DNA]</scope>
    <source>
        <strain evidence="3">JU1422</strain>
    </source>
</reference>
<evidence type="ECO:0000313" key="2">
    <source>
        <dbReference type="EMBL" id="PIC47756.1"/>
    </source>
</evidence>
<feature type="transmembrane region" description="Helical" evidence="1">
    <location>
        <begin position="12"/>
        <end position="35"/>
    </location>
</feature>
<sequence length="670" mass="76923">MYDIDFSIPYWLITYYHVIGIISLMFDAFSIYLILFKSSKIDNFRYFLLNFQLACCFTDIHLTFLMQPVPLYPLVSGYILGFLAQFGATTHHCMNIVIACLIYQIESMIFCFVRKHQAIANTLKKYIMPRWLVWSLFFFFAFDICMVVGMYAQTSMDQDAQFDYIRQNYPEYLSGFQSLPNFSIYDPGPFFVGTVLFAVTCGIVSFFILCLILANIFRMLGILKTQISASNYQKHRAAIWSLLAQFATSSVCVVPPIFFVFVVLIGIDGAQIIVEFLLVIACLHSSLNVTVLIITFPPYRKFVVSLIFRGDERFSISGRCPEISRVEKGIPLRVEEIWLTDNRVQIDDVEYEVVFEEPGMATTSSWSPPNIIMPNDPLTLRFHNYQTNRVVDKKISRNYGVETANRKVIEYLLGGRNNIRVQCLFVFYDGYETMQHLLGLSMMKVNELKSYDIGLTKCYAIIQTPLKKLRFGASHPSDFENPIVRTAEKIEISHYGYSEPDIWLETHKNLPNKEVIINAVIDGLTDIKVLNLIEYWRETRRAVGSSFSLLKANGDSIKMFLENVKDRFQGTYVELKVTNTNTFFNIDAVSIKMNSESKIVVYGGKTNHWPKMVSKVVIKMMAVGSSSEIQEKVEPLEEQPKIVPGKPLNLVFIVVPLLTFLIILCLWLFC</sequence>
<dbReference type="Proteomes" id="UP000230233">
    <property type="component" value="Chromosome II"/>
</dbReference>
<dbReference type="InterPro" id="IPR019429">
    <property type="entry name" value="7TM_GPCR_serpentine_rcpt_Sri"/>
</dbReference>
<comment type="caution">
    <text evidence="2">The sequence shown here is derived from an EMBL/GenBank/DDBJ whole genome shotgun (WGS) entry which is preliminary data.</text>
</comment>
<feature type="transmembrane region" description="Helical" evidence="1">
    <location>
        <begin position="78"/>
        <end position="105"/>
    </location>
</feature>
<feature type="transmembrane region" description="Helical" evidence="1">
    <location>
        <begin position="190"/>
        <end position="217"/>
    </location>
</feature>
<dbReference type="Pfam" id="PF12078">
    <property type="entry name" value="DUF3557"/>
    <property type="match status" value="1"/>
</dbReference>
<evidence type="ECO:0000256" key="1">
    <source>
        <dbReference type="SAM" id="Phobius"/>
    </source>
</evidence>
<feature type="transmembrane region" description="Helical" evidence="1">
    <location>
        <begin position="238"/>
        <end position="267"/>
    </location>
</feature>
<feature type="transmembrane region" description="Helical" evidence="1">
    <location>
        <begin position="131"/>
        <end position="152"/>
    </location>
</feature>
<feature type="transmembrane region" description="Helical" evidence="1">
    <location>
        <begin position="648"/>
        <end position="669"/>
    </location>
</feature>
<keyword evidence="3" id="KW-1185">Reference proteome</keyword>
<dbReference type="OrthoDB" id="5835759at2759"/>
<dbReference type="PANTHER" id="PTHR45830:SF8">
    <property type="entry name" value="SERPENTINE RECEPTOR, CLASS H-RELATED"/>
    <property type="match status" value="1"/>
</dbReference>
<accession>A0A2G5V8A5</accession>
<feature type="transmembrane region" description="Helical" evidence="1">
    <location>
        <begin position="47"/>
        <end position="66"/>
    </location>
</feature>
<dbReference type="AlphaFoldDB" id="A0A2G5V8A5"/>
<dbReference type="InterPro" id="IPR021942">
    <property type="entry name" value="DUF3557"/>
</dbReference>
<proteinExistence type="predicted"/>
<name>A0A2G5V8A5_9PELO</name>
<feature type="transmembrane region" description="Helical" evidence="1">
    <location>
        <begin position="273"/>
        <end position="296"/>
    </location>
</feature>
<gene>
    <name evidence="2" type="primary">Cnig_chr_II.g6991</name>
    <name evidence="2" type="ORF">B9Z55_006991</name>
</gene>
<protein>
    <submittedName>
        <fullName evidence="2">Uncharacterized protein</fullName>
    </submittedName>
</protein>
<keyword evidence="1" id="KW-1133">Transmembrane helix</keyword>
<evidence type="ECO:0000313" key="3">
    <source>
        <dbReference type="Proteomes" id="UP000230233"/>
    </source>
</evidence>
<dbReference type="EMBL" id="PDUG01000002">
    <property type="protein sequence ID" value="PIC47756.1"/>
    <property type="molecule type" value="Genomic_DNA"/>
</dbReference>